<reference evidence="1" key="1">
    <citation type="submission" date="2020-08" db="EMBL/GenBank/DDBJ databases">
        <title>Genome public.</title>
        <authorList>
            <person name="Liu C."/>
            <person name="Sun Q."/>
        </authorList>
    </citation>
    <scope>NUCLEOTIDE SEQUENCE</scope>
    <source>
        <strain evidence="1">NSJ-31</strain>
    </source>
</reference>
<dbReference type="EMBL" id="JACRST010000022">
    <property type="protein sequence ID" value="MBC8547505.1"/>
    <property type="molecule type" value="Genomic_DNA"/>
</dbReference>
<evidence type="ECO:0000313" key="1">
    <source>
        <dbReference type="EMBL" id="MBC8547505.1"/>
    </source>
</evidence>
<name>A0A926I5I5_9FIRM</name>
<comment type="caution">
    <text evidence="1">The sequence shown here is derived from an EMBL/GenBank/DDBJ whole genome shotgun (WGS) entry which is preliminary data.</text>
</comment>
<protein>
    <submittedName>
        <fullName evidence="1">Uncharacterized protein</fullName>
    </submittedName>
</protein>
<accession>A0A926I5I5</accession>
<organism evidence="1 2">
    <name type="scientific">Ligaoa zhengdingensis</name>
    <dbReference type="NCBI Taxonomy" id="2763658"/>
    <lineage>
        <taxon>Bacteria</taxon>
        <taxon>Bacillati</taxon>
        <taxon>Bacillota</taxon>
        <taxon>Clostridia</taxon>
        <taxon>Eubacteriales</taxon>
        <taxon>Oscillospiraceae</taxon>
        <taxon>Ligaoa</taxon>
    </lineage>
</organism>
<gene>
    <name evidence="1" type="ORF">H8711_11270</name>
</gene>
<dbReference type="RefSeq" id="WP_249283547.1">
    <property type="nucleotide sequence ID" value="NZ_JACRST010000022.1"/>
</dbReference>
<dbReference type="Proteomes" id="UP000653127">
    <property type="component" value="Unassembled WGS sequence"/>
</dbReference>
<keyword evidence="2" id="KW-1185">Reference proteome</keyword>
<dbReference type="AlphaFoldDB" id="A0A926I5I5"/>
<evidence type="ECO:0000313" key="2">
    <source>
        <dbReference type="Proteomes" id="UP000653127"/>
    </source>
</evidence>
<sequence>MKRRWMIRNKCRDCLWNNRAKHGVDFCIFPRCIRPEKPAVPGGEAEGGGAR</sequence>
<proteinExistence type="predicted"/>